<protein>
    <submittedName>
        <fullName evidence="2">NAD(P)H-binding protein</fullName>
    </submittedName>
</protein>
<dbReference type="PANTHER" id="PTHR43162">
    <property type="match status" value="1"/>
</dbReference>
<sequence>MTVWVEGATGKAGRRVVEALAAAGVPVRAAGRHPGEPSPGVTPVLFDWHDQTTWEPALGDADTLFLKGLDSDPHADRVFARLIESAPWARRVVFMSGAAVGRTPADTPRRAVELAVQRSGRAWTILRPSWLLQNFDEDEWVFARALREDGELYASSGDGLVGFVDARDVAAAAVAMLTEDGHDGRCYTITGPEAITFGRVAEVLATASGRPIRHVQATVPQHRAHFARSGRPDAWIDHMLHLFEEVGTGLYATVTDDLHRLTGNPPRSLERYAKEVWAR</sequence>
<dbReference type="EMBL" id="BAABHK010000005">
    <property type="protein sequence ID" value="GAA4627405.1"/>
    <property type="molecule type" value="Genomic_DNA"/>
</dbReference>
<organism evidence="2 3">
    <name type="scientific">Actinoallomurus vinaceus</name>
    <dbReference type="NCBI Taxonomy" id="1080074"/>
    <lineage>
        <taxon>Bacteria</taxon>
        <taxon>Bacillati</taxon>
        <taxon>Actinomycetota</taxon>
        <taxon>Actinomycetes</taxon>
        <taxon>Streptosporangiales</taxon>
        <taxon>Thermomonosporaceae</taxon>
        <taxon>Actinoallomurus</taxon>
    </lineage>
</organism>
<dbReference type="InterPro" id="IPR036291">
    <property type="entry name" value="NAD(P)-bd_dom_sf"/>
</dbReference>
<dbReference type="InterPro" id="IPR016040">
    <property type="entry name" value="NAD(P)-bd_dom"/>
</dbReference>
<evidence type="ECO:0000313" key="2">
    <source>
        <dbReference type="EMBL" id="GAA4627405.1"/>
    </source>
</evidence>
<dbReference type="RefSeq" id="WP_345432355.1">
    <property type="nucleotide sequence ID" value="NZ_BAABHK010000005.1"/>
</dbReference>
<dbReference type="SUPFAM" id="SSF51735">
    <property type="entry name" value="NAD(P)-binding Rossmann-fold domains"/>
    <property type="match status" value="1"/>
</dbReference>
<name>A0ABP8UDM4_9ACTN</name>
<accession>A0ABP8UDM4</accession>
<comment type="caution">
    <text evidence="2">The sequence shown here is derived from an EMBL/GenBank/DDBJ whole genome shotgun (WGS) entry which is preliminary data.</text>
</comment>
<dbReference type="Proteomes" id="UP001501442">
    <property type="component" value="Unassembled WGS sequence"/>
</dbReference>
<evidence type="ECO:0000313" key="3">
    <source>
        <dbReference type="Proteomes" id="UP001501442"/>
    </source>
</evidence>
<reference evidence="3" key="1">
    <citation type="journal article" date="2019" name="Int. J. Syst. Evol. Microbiol.">
        <title>The Global Catalogue of Microorganisms (GCM) 10K type strain sequencing project: providing services to taxonomists for standard genome sequencing and annotation.</title>
        <authorList>
            <consortium name="The Broad Institute Genomics Platform"/>
            <consortium name="The Broad Institute Genome Sequencing Center for Infectious Disease"/>
            <person name="Wu L."/>
            <person name="Ma J."/>
        </authorList>
    </citation>
    <scope>NUCLEOTIDE SEQUENCE [LARGE SCALE GENOMIC DNA]</scope>
    <source>
        <strain evidence="3">JCM 17939</strain>
    </source>
</reference>
<gene>
    <name evidence="2" type="ORF">GCM10023196_039470</name>
</gene>
<dbReference type="Gene3D" id="3.40.50.720">
    <property type="entry name" value="NAD(P)-binding Rossmann-like Domain"/>
    <property type="match status" value="1"/>
</dbReference>
<feature type="domain" description="NAD(P)-binding" evidence="1">
    <location>
        <begin position="7"/>
        <end position="179"/>
    </location>
</feature>
<dbReference type="Gene3D" id="3.90.25.10">
    <property type="entry name" value="UDP-galactose 4-epimerase, domain 1"/>
    <property type="match status" value="1"/>
</dbReference>
<dbReference type="InterPro" id="IPR051604">
    <property type="entry name" value="Ergot_Alk_Oxidoreductase"/>
</dbReference>
<proteinExistence type="predicted"/>
<keyword evidence="3" id="KW-1185">Reference proteome</keyword>
<evidence type="ECO:0000259" key="1">
    <source>
        <dbReference type="Pfam" id="PF13460"/>
    </source>
</evidence>
<dbReference type="PANTHER" id="PTHR43162:SF1">
    <property type="entry name" value="PRESTALK A DIFFERENTIATION PROTEIN A"/>
    <property type="match status" value="1"/>
</dbReference>
<dbReference type="Pfam" id="PF13460">
    <property type="entry name" value="NAD_binding_10"/>
    <property type="match status" value="1"/>
</dbReference>